<protein>
    <submittedName>
        <fullName evidence="1">Uncharacterized protein</fullName>
    </submittedName>
</protein>
<organism evidence="1">
    <name type="scientific">Anguilla anguilla</name>
    <name type="common">European freshwater eel</name>
    <name type="synonym">Muraena anguilla</name>
    <dbReference type="NCBI Taxonomy" id="7936"/>
    <lineage>
        <taxon>Eukaryota</taxon>
        <taxon>Metazoa</taxon>
        <taxon>Chordata</taxon>
        <taxon>Craniata</taxon>
        <taxon>Vertebrata</taxon>
        <taxon>Euteleostomi</taxon>
        <taxon>Actinopterygii</taxon>
        <taxon>Neopterygii</taxon>
        <taxon>Teleostei</taxon>
        <taxon>Anguilliformes</taxon>
        <taxon>Anguillidae</taxon>
        <taxon>Anguilla</taxon>
    </lineage>
</organism>
<dbReference type="EMBL" id="GBXM01027305">
    <property type="protein sequence ID" value="JAH81272.1"/>
    <property type="molecule type" value="Transcribed_RNA"/>
</dbReference>
<reference evidence="1" key="1">
    <citation type="submission" date="2014-11" db="EMBL/GenBank/DDBJ databases">
        <authorList>
            <person name="Amaro Gonzalez C."/>
        </authorList>
    </citation>
    <scope>NUCLEOTIDE SEQUENCE</scope>
</reference>
<reference evidence="1" key="2">
    <citation type="journal article" date="2015" name="Fish Shellfish Immunol.">
        <title>Early steps in the European eel (Anguilla anguilla)-Vibrio vulnificus interaction in the gills: Role of the RtxA13 toxin.</title>
        <authorList>
            <person name="Callol A."/>
            <person name="Pajuelo D."/>
            <person name="Ebbesson L."/>
            <person name="Teles M."/>
            <person name="MacKenzie S."/>
            <person name="Amaro C."/>
        </authorList>
    </citation>
    <scope>NUCLEOTIDE SEQUENCE</scope>
</reference>
<dbReference type="AlphaFoldDB" id="A0A0E9VTB8"/>
<proteinExistence type="predicted"/>
<evidence type="ECO:0000313" key="1">
    <source>
        <dbReference type="EMBL" id="JAH81272.1"/>
    </source>
</evidence>
<sequence length="27" mass="3183">MGDGKRVTNYTPLVIFSRECRHRHPVL</sequence>
<name>A0A0E9VTB8_ANGAN</name>
<accession>A0A0E9VTB8</accession>